<organism evidence="1 2">
    <name type="scientific">Caerostris extrusa</name>
    <name type="common">Bark spider</name>
    <name type="synonym">Caerostris bankana</name>
    <dbReference type="NCBI Taxonomy" id="172846"/>
    <lineage>
        <taxon>Eukaryota</taxon>
        <taxon>Metazoa</taxon>
        <taxon>Ecdysozoa</taxon>
        <taxon>Arthropoda</taxon>
        <taxon>Chelicerata</taxon>
        <taxon>Arachnida</taxon>
        <taxon>Araneae</taxon>
        <taxon>Araneomorphae</taxon>
        <taxon>Entelegynae</taxon>
        <taxon>Araneoidea</taxon>
        <taxon>Araneidae</taxon>
        <taxon>Caerostris</taxon>
    </lineage>
</organism>
<dbReference type="AlphaFoldDB" id="A0AAV4QH66"/>
<proteinExistence type="predicted"/>
<evidence type="ECO:0000313" key="2">
    <source>
        <dbReference type="Proteomes" id="UP001054945"/>
    </source>
</evidence>
<reference evidence="1 2" key="1">
    <citation type="submission" date="2021-06" db="EMBL/GenBank/DDBJ databases">
        <title>Caerostris extrusa draft genome.</title>
        <authorList>
            <person name="Kono N."/>
            <person name="Arakawa K."/>
        </authorList>
    </citation>
    <scope>NUCLEOTIDE SEQUENCE [LARGE SCALE GENOMIC DNA]</scope>
</reference>
<protein>
    <submittedName>
        <fullName evidence="1">Uncharacterized protein</fullName>
    </submittedName>
</protein>
<evidence type="ECO:0000313" key="1">
    <source>
        <dbReference type="EMBL" id="GIY07587.1"/>
    </source>
</evidence>
<comment type="caution">
    <text evidence="1">The sequence shown here is derived from an EMBL/GenBank/DDBJ whole genome shotgun (WGS) entry which is preliminary data.</text>
</comment>
<keyword evidence="2" id="KW-1185">Reference proteome</keyword>
<accession>A0AAV4QH66</accession>
<sequence>MVPTIIDLHTSVFPNDKEMFNRWEIAHRKHDKERMACHHYKKGKERPLEGTVERLPPRKRIKKDLPFHEDPGSSIGHGRFVEELLSRIVATLQRREVYVLGMQPRVECFIAK</sequence>
<dbReference type="Proteomes" id="UP001054945">
    <property type="component" value="Unassembled WGS sequence"/>
</dbReference>
<gene>
    <name evidence="1" type="ORF">CEXT_601491</name>
</gene>
<dbReference type="EMBL" id="BPLR01006125">
    <property type="protein sequence ID" value="GIY07587.1"/>
    <property type="molecule type" value="Genomic_DNA"/>
</dbReference>
<name>A0AAV4QH66_CAEEX</name>